<accession>A0A3B4A442</accession>
<dbReference type="Ensembl" id="ENSPMGT00000012270.1">
    <property type="protein sequence ID" value="ENSPMGP00000011495.1"/>
    <property type="gene ID" value="ENSPMGG00000009519.1"/>
</dbReference>
<keyword evidence="3" id="KW-1185">Reference proteome</keyword>
<protein>
    <submittedName>
        <fullName evidence="2">Uncharacterized protein</fullName>
    </submittedName>
</protein>
<dbReference type="PANTHER" id="PTHR38706:SF2">
    <property type="match status" value="1"/>
</dbReference>
<organism evidence="2 3">
    <name type="scientific">Periophthalmus magnuspinnatus</name>
    <dbReference type="NCBI Taxonomy" id="409849"/>
    <lineage>
        <taxon>Eukaryota</taxon>
        <taxon>Metazoa</taxon>
        <taxon>Chordata</taxon>
        <taxon>Craniata</taxon>
        <taxon>Vertebrata</taxon>
        <taxon>Euteleostomi</taxon>
        <taxon>Actinopterygii</taxon>
        <taxon>Neopterygii</taxon>
        <taxon>Teleostei</taxon>
        <taxon>Neoteleostei</taxon>
        <taxon>Acanthomorphata</taxon>
        <taxon>Gobiaria</taxon>
        <taxon>Gobiiformes</taxon>
        <taxon>Gobioidei</taxon>
        <taxon>Gobiidae</taxon>
        <taxon>Oxudercinae</taxon>
        <taxon>Periophthalmus</taxon>
    </lineage>
</organism>
<evidence type="ECO:0000313" key="3">
    <source>
        <dbReference type="Proteomes" id="UP000261520"/>
    </source>
</evidence>
<evidence type="ECO:0000256" key="1">
    <source>
        <dbReference type="SAM" id="SignalP"/>
    </source>
</evidence>
<keyword evidence="1" id="KW-0732">Signal</keyword>
<evidence type="ECO:0000313" key="2">
    <source>
        <dbReference type="Ensembl" id="ENSPMGP00000011495.1"/>
    </source>
</evidence>
<feature type="chain" id="PRO_5017299597" evidence="1">
    <location>
        <begin position="24"/>
        <end position="467"/>
    </location>
</feature>
<reference evidence="2" key="2">
    <citation type="submission" date="2025-09" db="UniProtKB">
        <authorList>
            <consortium name="Ensembl"/>
        </authorList>
    </citation>
    <scope>IDENTIFICATION</scope>
</reference>
<sequence>MKRSRAVLISCLLALAALSCVSAKTFLKLNTTNDLKRIYAEKKPTPDEHSVPLLYLLANDINIVNNNIYPNFDPTNDYGSHIYGNSDRTPLLDPTPQGCYYYTMGNYKLIKQPNTCSPFRKLPPYVCHPKGMNTNMNRARIVLCLSRETYRWRIHRVYLTQHYENWNTAAYDPARTFEVSPRLLRELQWFSLHSSLVGLKKLRDQYNRNIDNNQLNDIVKKWGGQNHAALALLLFLLNLFNRRMNRSYGSEPTSNWQSCALQDIYVDVVTGDNGYATIRWSGFSEKLRNDGAAIVLNNHKDRVYVFDKSDNSSGSLKNIVPLNEGLQVRLHKISLSHSWFWSRLTLEEEICRGEEFRSPDAVPITNYAKLQLFVRDGYSCFRLYIDNCSEWKSKFSNSWVALYASDTEYTSNYKSKQWQWVTKFKQRPDSGEFKIYEYCTGTMVAPGLQARFMIKDYNEELSFSWRS</sequence>
<dbReference type="AlphaFoldDB" id="A0A3B4A442"/>
<dbReference type="PROSITE" id="PS51257">
    <property type="entry name" value="PROKAR_LIPOPROTEIN"/>
    <property type="match status" value="1"/>
</dbReference>
<proteinExistence type="predicted"/>
<reference evidence="2" key="1">
    <citation type="submission" date="2025-08" db="UniProtKB">
        <authorList>
            <consortium name="Ensembl"/>
        </authorList>
    </citation>
    <scope>IDENTIFICATION</scope>
</reference>
<name>A0A3B4A442_9GOBI</name>
<dbReference type="PANTHER" id="PTHR38706">
    <property type="entry name" value="SI:CH211-198C19.1-RELATED"/>
    <property type="match status" value="1"/>
</dbReference>
<dbReference type="Proteomes" id="UP000261520">
    <property type="component" value="Unplaced"/>
</dbReference>
<feature type="signal peptide" evidence="1">
    <location>
        <begin position="1"/>
        <end position="23"/>
    </location>
</feature>